<feature type="transmembrane region" description="Helical" evidence="7">
    <location>
        <begin position="112"/>
        <end position="131"/>
    </location>
</feature>
<evidence type="ECO:0000256" key="6">
    <source>
        <dbReference type="SAM" id="MobiDB-lite"/>
    </source>
</evidence>
<feature type="domain" description="Major facilitator superfamily (MFS) profile" evidence="8">
    <location>
        <begin position="40"/>
        <end position="478"/>
    </location>
</feature>
<feature type="transmembrane region" description="Helical" evidence="7">
    <location>
        <begin position="1021"/>
        <end position="1041"/>
    </location>
</feature>
<feature type="transmembrane region" description="Helical" evidence="7">
    <location>
        <begin position="322"/>
        <end position="345"/>
    </location>
</feature>
<feature type="transmembrane region" description="Helical" evidence="7">
    <location>
        <begin position="1238"/>
        <end position="1257"/>
    </location>
</feature>
<feature type="transmembrane region" description="Helical" evidence="7">
    <location>
        <begin position="776"/>
        <end position="799"/>
    </location>
</feature>
<feature type="region of interest" description="Disordered" evidence="6">
    <location>
        <begin position="243"/>
        <end position="274"/>
    </location>
</feature>
<feature type="transmembrane region" description="Helical" evidence="7">
    <location>
        <begin position="811"/>
        <end position="830"/>
    </location>
</feature>
<feature type="transmembrane region" description="Helical" evidence="7">
    <location>
        <begin position="41"/>
        <end position="66"/>
    </location>
</feature>
<evidence type="ECO:0000256" key="5">
    <source>
        <dbReference type="ARBA" id="ARBA00023136"/>
    </source>
</evidence>
<evidence type="ECO:0000256" key="3">
    <source>
        <dbReference type="ARBA" id="ARBA00022692"/>
    </source>
</evidence>
<feature type="transmembrane region" description="Helical" evidence="7">
    <location>
        <begin position="382"/>
        <end position="409"/>
    </location>
</feature>
<dbReference type="EMBL" id="JAGKQM010000019">
    <property type="protein sequence ID" value="KAH0860916.1"/>
    <property type="molecule type" value="Genomic_DNA"/>
</dbReference>
<evidence type="ECO:0000256" key="4">
    <source>
        <dbReference type="ARBA" id="ARBA00022989"/>
    </source>
</evidence>
<feature type="transmembrane region" description="Helical" evidence="7">
    <location>
        <begin position="667"/>
        <end position="688"/>
    </location>
</feature>
<feature type="transmembrane region" description="Helical" evidence="7">
    <location>
        <begin position="1192"/>
        <end position="1218"/>
    </location>
</feature>
<evidence type="ECO:0000313" key="10">
    <source>
        <dbReference type="Proteomes" id="UP000824890"/>
    </source>
</evidence>
<gene>
    <name evidence="9" type="ORF">HID58_089177</name>
</gene>
<sequence length="1421" mass="156215">MGEMAEEYAECLLENKFHENCPGCKVDQMKRLRRGFPFSELLTVWLIVLCTALPISSLFPFLYFMIGDFNIAKKEEDIGFYAGFVGCSFMLGRTLTSVIWGIVADRYGRKPVILIGTASVVIFNTLFGLSVNFWMAIITRFCLGSFNGLLGPIKAYAMETFRDEYQGLALSAVSTAWGIGLIIGPAMGGFLAQPAKQYPSLFSEESVFGKFPYLLPCLAISCFALLVTIISLRIPETLHNHKIDDDDDASSPDESCDASKLLSHDPESHKATERNEKSSLLKNWPLISSIIVYCIFSLHDMAYTEIFSLWANSPRKYGGLGYSSADVGSVLAFSGFGLLIFQLSLYSYAERLLGPTMVTRISGSLALVLLSTYPLIAKLSGLALTLALNCASVAKNVLATSAITGLFILQNRAVRQDQRGAANGIAMTAMSLFKAIGPAAAGIIYSWSEKRLDAAFLPEMAEEYAECLLENKFHENCPGCKVDQMKRLRRGFPFSELLTVWLIVLCTALPISSLFPFLYFMIGDFNIAKKEEDIGFYAGFVGCSFMLGRTLTSVICGIVADRYGRKPVILIGTASVVIFNTLFGLSVNFWMAIITRFCLGSFNGLLGPIKAYAMETVRDEYQGLALSAVSTTWGIGLIIGPAMGGFLAQPAKQYPSLFSENSVFGKFPYLLPCLAISCFALLVTIISLRIPETLHNHKIDDDALSPDESFDAHKALSHDPESHKTTERNEKSSLLKNWPLISSIIVYCIFSLHDMAYTEIFSLWANSPRKNGGLGYSSADVGSVLAFSGFGLLIFQLSLYSYAERLLGPTMVTRISGSLALVLLSTYPLIAKLSGLALTLALNCASVAKNVLATSAITGLFILQNRAVRQDQRGAANGIAMTAMSLFKAIGPAAAGIIYSWSEKRLDAAFLPEMAEEYAECLLENKFHENCPGCKVDQMKRLRRGFPFSELLTVWLIVLCTALPISSLFPFLYFMIGDFNIAKKEEDIGFYAGFVGCSFMLGRTLTSVICGIVADRYGRKPVILIGTASVVIFNTLFGLSVNFWMAIITRFCLGSFNGLLGPIKAYAMETVRDEYQGLALSAVSTTWGIGLIIGPAMGGFLAQPAKQYPSLFSENSVFGKFPYLLPCLAISCFALLVTIISLRIPETLHNHKIDDDALSPDESFDAHKALSHDPESHKTTERNEKSSLLKNWPLISSIIVYCIFSLHDMAYTEIFSLWANSPRKYGGLGYSSADVGSVLAISGFGLLIFQLSLYSYADDCHRVTLLIGQAITRGFRDDRRRREVTSPQNPPNGCHRPQDREELLVSPVAGLSEALCSIRRTTADDELFFYNLRCLFILKSRNPSELPRCPLGNNKVVIRNSVSMKQQIATVSFLSNRRRVASFFIVEAYMSTHKITISFSTILHADSGELSDPGSKAPHYG</sequence>
<feature type="compositionally biased region" description="Basic and acidic residues" evidence="6">
    <location>
        <begin position="262"/>
        <end position="274"/>
    </location>
</feature>
<keyword evidence="2" id="KW-0813">Transport</keyword>
<dbReference type="PANTHER" id="PTHR23504">
    <property type="entry name" value="MAJOR FACILITATOR SUPERFAMILY DOMAIN-CONTAINING PROTEIN 10"/>
    <property type="match status" value="1"/>
</dbReference>
<name>A0ABQ7XYD9_BRANA</name>
<feature type="transmembrane region" description="Helical" evidence="7">
    <location>
        <begin position="988"/>
        <end position="1014"/>
    </location>
</feature>
<organism evidence="9 10">
    <name type="scientific">Brassica napus</name>
    <name type="common">Rape</name>
    <dbReference type="NCBI Taxonomy" id="3708"/>
    <lineage>
        <taxon>Eukaryota</taxon>
        <taxon>Viridiplantae</taxon>
        <taxon>Streptophyta</taxon>
        <taxon>Embryophyta</taxon>
        <taxon>Tracheophyta</taxon>
        <taxon>Spermatophyta</taxon>
        <taxon>Magnoliopsida</taxon>
        <taxon>eudicotyledons</taxon>
        <taxon>Gunneridae</taxon>
        <taxon>Pentapetalae</taxon>
        <taxon>rosids</taxon>
        <taxon>malvids</taxon>
        <taxon>Brassicales</taxon>
        <taxon>Brassicaceae</taxon>
        <taxon>Brassiceae</taxon>
        <taxon>Brassica</taxon>
    </lineage>
</organism>
<keyword evidence="4 7" id="KW-1133">Transmembrane helix</keyword>
<dbReference type="InterPro" id="IPR020846">
    <property type="entry name" value="MFS_dom"/>
</dbReference>
<dbReference type="CDD" id="cd17330">
    <property type="entry name" value="MFS_SLC46_TetA_like"/>
    <property type="match status" value="3"/>
</dbReference>
<dbReference type="PROSITE" id="PS50850">
    <property type="entry name" value="MFS"/>
    <property type="match status" value="3"/>
</dbReference>
<feature type="region of interest" description="Disordered" evidence="6">
    <location>
        <begin position="1278"/>
        <end position="1298"/>
    </location>
</feature>
<feature type="transmembrane region" description="Helical" evidence="7">
    <location>
        <begin position="284"/>
        <end position="302"/>
    </location>
</feature>
<feature type="transmembrane region" description="Helical" evidence="7">
    <location>
        <begin position="836"/>
        <end position="863"/>
    </location>
</feature>
<evidence type="ECO:0000256" key="7">
    <source>
        <dbReference type="SAM" id="Phobius"/>
    </source>
</evidence>
<evidence type="ECO:0000259" key="8">
    <source>
        <dbReference type="PROSITE" id="PS50850"/>
    </source>
</evidence>
<feature type="compositionally biased region" description="Acidic residues" evidence="6">
    <location>
        <begin position="245"/>
        <end position="256"/>
    </location>
</feature>
<feature type="transmembrane region" description="Helical" evidence="7">
    <location>
        <begin position="168"/>
        <end position="191"/>
    </location>
</feature>
<evidence type="ECO:0000256" key="1">
    <source>
        <dbReference type="ARBA" id="ARBA00004141"/>
    </source>
</evidence>
<keyword evidence="3 7" id="KW-0812">Transmembrane</keyword>
<keyword evidence="5 7" id="KW-0472">Membrane</keyword>
<feature type="transmembrane region" description="Helical" evidence="7">
    <location>
        <begin position="1078"/>
        <end position="1101"/>
    </location>
</feature>
<feature type="transmembrane region" description="Helical" evidence="7">
    <location>
        <begin position="211"/>
        <end position="232"/>
    </location>
</feature>
<feature type="transmembrane region" description="Helical" evidence="7">
    <location>
        <begin position="78"/>
        <end position="100"/>
    </location>
</feature>
<feature type="domain" description="Major facilitator superfamily (MFS) profile" evidence="8">
    <location>
        <begin position="496"/>
        <end position="932"/>
    </location>
</feature>
<keyword evidence="10" id="KW-1185">Reference proteome</keyword>
<protein>
    <recommendedName>
        <fullName evidence="8">Major facilitator superfamily (MFS) profile domain-containing protein</fullName>
    </recommendedName>
</protein>
<dbReference type="Pfam" id="PF07690">
    <property type="entry name" value="MFS_1"/>
    <property type="match status" value="3"/>
</dbReference>
<feature type="transmembrane region" description="Helical" evidence="7">
    <location>
        <begin position="534"/>
        <end position="560"/>
    </location>
</feature>
<feature type="transmembrane region" description="Helical" evidence="7">
    <location>
        <begin position="624"/>
        <end position="647"/>
    </location>
</feature>
<evidence type="ECO:0000256" key="2">
    <source>
        <dbReference type="ARBA" id="ARBA00022448"/>
    </source>
</evidence>
<comment type="caution">
    <text evidence="9">The sequence shown here is derived from an EMBL/GenBank/DDBJ whole genome shotgun (WGS) entry which is preliminary data.</text>
</comment>
<dbReference type="SUPFAM" id="SSF103473">
    <property type="entry name" value="MFS general substrate transporter"/>
    <property type="match status" value="3"/>
</dbReference>
<comment type="subcellular location">
    <subcellularLocation>
        <location evidence="1">Membrane</location>
        <topology evidence="1">Multi-pass membrane protein</topology>
    </subcellularLocation>
</comment>
<feature type="transmembrane region" description="Helical" evidence="7">
    <location>
        <begin position="1121"/>
        <end position="1142"/>
    </location>
</feature>
<accession>A0ABQ7XYD9</accession>
<feature type="transmembrane region" description="Helical" evidence="7">
    <location>
        <begin position="951"/>
        <end position="976"/>
    </location>
</feature>
<feature type="transmembrane region" description="Helical" evidence="7">
    <location>
        <begin position="567"/>
        <end position="587"/>
    </location>
</feature>
<proteinExistence type="predicted"/>
<reference evidence="9 10" key="1">
    <citation type="submission" date="2021-05" db="EMBL/GenBank/DDBJ databases">
        <title>Genome Assembly of Synthetic Allotetraploid Brassica napus Reveals Homoeologous Exchanges between Subgenomes.</title>
        <authorList>
            <person name="Davis J.T."/>
        </authorList>
    </citation>
    <scope>NUCLEOTIDE SEQUENCE [LARGE SCALE GENOMIC DNA]</scope>
    <source>
        <strain evidence="10">cv. Da-Ae</strain>
        <tissue evidence="9">Seedling</tissue>
    </source>
</reference>
<dbReference type="Proteomes" id="UP000824890">
    <property type="component" value="Unassembled WGS sequence"/>
</dbReference>
<dbReference type="Gene3D" id="1.20.1250.20">
    <property type="entry name" value="MFS general substrate transporter like domains"/>
    <property type="match status" value="3"/>
</dbReference>
<evidence type="ECO:0000313" key="9">
    <source>
        <dbReference type="EMBL" id="KAH0860916.1"/>
    </source>
</evidence>
<dbReference type="InterPro" id="IPR011701">
    <property type="entry name" value="MFS"/>
</dbReference>
<feature type="domain" description="Major facilitator superfamily (MFS) profile" evidence="8">
    <location>
        <begin position="950"/>
        <end position="1421"/>
    </location>
</feature>
<dbReference type="InterPro" id="IPR036259">
    <property type="entry name" value="MFS_trans_sf"/>
</dbReference>
<dbReference type="PANTHER" id="PTHR23504:SF114">
    <property type="entry name" value="PROTEIN ZINC INDUCED FACILITATOR-LIKE 1"/>
    <property type="match status" value="1"/>
</dbReference>
<feature type="transmembrane region" description="Helical" evidence="7">
    <location>
        <begin position="357"/>
        <end position="376"/>
    </location>
</feature>
<feature type="transmembrane region" description="Helical" evidence="7">
    <location>
        <begin position="497"/>
        <end position="522"/>
    </location>
</feature>
<feature type="transmembrane region" description="Helical" evidence="7">
    <location>
        <begin position="738"/>
        <end position="756"/>
    </location>
</feature>